<dbReference type="PIRSF" id="PIRSF016184">
    <property type="entry name" value="PhzC_PhzF"/>
    <property type="match status" value="1"/>
</dbReference>
<dbReference type="InterPro" id="IPR003719">
    <property type="entry name" value="Phenazine_PhzF-like"/>
</dbReference>
<comment type="similarity">
    <text evidence="1">Belongs to the PhzF family.</text>
</comment>
<evidence type="ECO:0000256" key="2">
    <source>
        <dbReference type="ARBA" id="ARBA00023235"/>
    </source>
</evidence>
<keyword evidence="5" id="KW-1185">Reference proteome</keyword>
<name>A0A4R7B5X2_9NEIS</name>
<dbReference type="EMBL" id="SNZP01000006">
    <property type="protein sequence ID" value="TDR80084.1"/>
    <property type="molecule type" value="Genomic_DNA"/>
</dbReference>
<feature type="active site" evidence="3">
    <location>
        <position position="46"/>
    </location>
</feature>
<keyword evidence="2" id="KW-0413">Isomerase</keyword>
<evidence type="ECO:0000256" key="3">
    <source>
        <dbReference type="PIRSR" id="PIRSR016184-1"/>
    </source>
</evidence>
<dbReference type="GO" id="GO:0016853">
    <property type="term" value="F:isomerase activity"/>
    <property type="evidence" value="ECO:0007669"/>
    <property type="project" value="UniProtKB-KW"/>
</dbReference>
<evidence type="ECO:0000256" key="1">
    <source>
        <dbReference type="ARBA" id="ARBA00008270"/>
    </source>
</evidence>
<comment type="caution">
    <text evidence="4">The sequence shown here is derived from an EMBL/GenBank/DDBJ whole genome shotgun (WGS) entry which is preliminary data.</text>
</comment>
<dbReference type="SUPFAM" id="SSF54506">
    <property type="entry name" value="Diaminopimelate epimerase-like"/>
    <property type="match status" value="1"/>
</dbReference>
<dbReference type="PANTHER" id="PTHR13774">
    <property type="entry name" value="PHENAZINE BIOSYNTHESIS PROTEIN"/>
    <property type="match status" value="1"/>
</dbReference>
<sequence>MQLNICYIDAFTKVPFRGNTAAVVPLTEWLPEATMQAIAAENNLSETAFFLTGTQEKIAIRWFSPLTEIDFCGHATLASAYLLFQSNPSWTQLSFWAEAVGELRVCRQPDGAMQMAFPNRASHAVETIPPALLAGLSEPPSAVFRNVQAYIALYDDEEAIRRITIQQDPLKTLAPYDVAITAPGKESDFVSRYFWPANGGVEDPVTGSIHAALAPFWAERLGKTQLVARQLSARGGILHCALEGDRVLVSGHAVEYLRGTITL</sequence>
<evidence type="ECO:0000313" key="4">
    <source>
        <dbReference type="EMBL" id="TDR80084.1"/>
    </source>
</evidence>
<dbReference type="Proteomes" id="UP000295611">
    <property type="component" value="Unassembled WGS sequence"/>
</dbReference>
<dbReference type="PANTHER" id="PTHR13774:SF17">
    <property type="entry name" value="PHENAZINE BIOSYNTHESIS-LIKE DOMAIN-CONTAINING PROTEIN"/>
    <property type="match status" value="1"/>
</dbReference>
<reference evidence="4 5" key="1">
    <citation type="submission" date="2019-03" db="EMBL/GenBank/DDBJ databases">
        <title>Genomic Encyclopedia of Type Strains, Phase III (KMG-III): the genomes of soil and plant-associated and newly described type strains.</title>
        <authorList>
            <person name="Whitman W."/>
        </authorList>
    </citation>
    <scope>NUCLEOTIDE SEQUENCE [LARGE SCALE GENOMIC DNA]</scope>
    <source>
        <strain evidence="4 5">CECT 8976</strain>
    </source>
</reference>
<dbReference type="Gene3D" id="3.10.310.10">
    <property type="entry name" value="Diaminopimelate Epimerase, Chain A, domain 1"/>
    <property type="match status" value="2"/>
</dbReference>
<evidence type="ECO:0000313" key="5">
    <source>
        <dbReference type="Proteomes" id="UP000295611"/>
    </source>
</evidence>
<organism evidence="4 5">
    <name type="scientific">Paludibacterium purpuratum</name>
    <dbReference type="NCBI Taxonomy" id="1144873"/>
    <lineage>
        <taxon>Bacteria</taxon>
        <taxon>Pseudomonadati</taxon>
        <taxon>Pseudomonadota</taxon>
        <taxon>Betaproteobacteria</taxon>
        <taxon>Neisseriales</taxon>
        <taxon>Chromobacteriaceae</taxon>
        <taxon>Paludibacterium</taxon>
    </lineage>
</organism>
<dbReference type="Pfam" id="PF02567">
    <property type="entry name" value="PhzC-PhzF"/>
    <property type="match status" value="1"/>
</dbReference>
<dbReference type="RefSeq" id="WP_133680456.1">
    <property type="nucleotide sequence ID" value="NZ_SNZP01000006.1"/>
</dbReference>
<dbReference type="OrthoDB" id="9788221at2"/>
<protein>
    <submittedName>
        <fullName evidence="4">PhzF family phenazine biosynthesis protein</fullName>
    </submittedName>
</protein>
<accession>A0A4R7B5X2</accession>
<dbReference type="GO" id="GO:0005737">
    <property type="term" value="C:cytoplasm"/>
    <property type="evidence" value="ECO:0007669"/>
    <property type="project" value="TreeGrafter"/>
</dbReference>
<proteinExistence type="inferred from homology"/>
<dbReference type="NCBIfam" id="TIGR00654">
    <property type="entry name" value="PhzF_family"/>
    <property type="match status" value="1"/>
</dbReference>
<dbReference type="AlphaFoldDB" id="A0A4R7B5X2"/>
<gene>
    <name evidence="4" type="ORF">DFP86_106227</name>
</gene>